<comment type="caution">
    <text evidence="1">The sequence shown here is derived from an EMBL/GenBank/DDBJ whole genome shotgun (WGS) entry which is preliminary data.</text>
</comment>
<reference evidence="1 2" key="1">
    <citation type="submission" date="2017-08" db="EMBL/GenBank/DDBJ databases">
        <title>WGS of Clinical strains of the CDC Group NO-1 linked to zoonotic infections in humans.</title>
        <authorList>
            <person name="Bernier A.-M."/>
            <person name="Bernard K."/>
        </authorList>
    </citation>
    <scope>NUCLEOTIDE SEQUENCE [LARGE SCALE GENOMIC DNA]</scope>
    <source>
        <strain evidence="1 2">NML79-0751</strain>
    </source>
</reference>
<gene>
    <name evidence="1" type="ORF">CK623_07730</name>
</gene>
<name>A0A2A2AN75_9BURK</name>
<proteinExistence type="predicted"/>
<dbReference type="EMBL" id="NSJD01000010">
    <property type="protein sequence ID" value="PAT40045.1"/>
    <property type="molecule type" value="Genomic_DNA"/>
</dbReference>
<sequence length="65" mass="6709">MPLALLFALRIGGLAHGRWRLGRLPPGCSCARGIGLGIVLGRAAAQTRMPAATPGRSAMAWQEGA</sequence>
<evidence type="ECO:0000313" key="2">
    <source>
        <dbReference type="Proteomes" id="UP000218644"/>
    </source>
</evidence>
<dbReference type="Proteomes" id="UP000218644">
    <property type="component" value="Unassembled WGS sequence"/>
</dbReference>
<dbReference type="AlphaFoldDB" id="A0A2A2AN75"/>
<protein>
    <submittedName>
        <fullName evidence="1">Uncharacterized protein</fullName>
    </submittedName>
</protein>
<accession>A0A2A2AN75</accession>
<organism evidence="1 2">
    <name type="scientific">Vandammella animalimorsus</name>
    <dbReference type="NCBI Taxonomy" id="2029117"/>
    <lineage>
        <taxon>Bacteria</taxon>
        <taxon>Pseudomonadati</taxon>
        <taxon>Pseudomonadota</taxon>
        <taxon>Betaproteobacteria</taxon>
        <taxon>Burkholderiales</taxon>
        <taxon>Comamonadaceae</taxon>
        <taxon>Vandammella</taxon>
    </lineage>
</organism>
<evidence type="ECO:0000313" key="1">
    <source>
        <dbReference type="EMBL" id="PAT40045.1"/>
    </source>
</evidence>